<evidence type="ECO:0000313" key="4">
    <source>
        <dbReference type="EMBL" id="GES53600.1"/>
    </source>
</evidence>
<keyword evidence="2" id="KW-0560">Oxidoreductase</keyword>
<gene>
    <name evidence="4" type="ORF">RsS93_62140</name>
</gene>
<organism evidence="4 5">
    <name type="scientific">Rhizobium dioscoreae</name>
    <dbReference type="NCBI Taxonomy" id="2653122"/>
    <lineage>
        <taxon>Bacteria</taxon>
        <taxon>Pseudomonadati</taxon>
        <taxon>Pseudomonadota</taxon>
        <taxon>Alphaproteobacteria</taxon>
        <taxon>Hyphomicrobiales</taxon>
        <taxon>Rhizobiaceae</taxon>
        <taxon>Rhizobium/Agrobacterium group</taxon>
        <taxon>Rhizobium</taxon>
    </lineage>
</organism>
<dbReference type="PANTHER" id="PTHR42901:SF1">
    <property type="entry name" value="ALCOHOL DEHYDROGENASE"/>
    <property type="match status" value="1"/>
</dbReference>
<dbReference type="Pfam" id="PF00106">
    <property type="entry name" value="adh_short"/>
    <property type="match status" value="1"/>
</dbReference>
<protein>
    <submittedName>
        <fullName evidence="4">Short-chain dehydrogenase</fullName>
    </submittedName>
</protein>
<evidence type="ECO:0000313" key="5">
    <source>
        <dbReference type="Proteomes" id="UP000390335"/>
    </source>
</evidence>
<dbReference type="Gene3D" id="3.40.50.720">
    <property type="entry name" value="NAD(P)-binding Rossmann-like Domain"/>
    <property type="match status" value="1"/>
</dbReference>
<accession>A0ABQ0ZDE0</accession>
<evidence type="ECO:0000256" key="2">
    <source>
        <dbReference type="ARBA" id="ARBA00023002"/>
    </source>
</evidence>
<dbReference type="InterPro" id="IPR036291">
    <property type="entry name" value="NAD(P)-bd_dom_sf"/>
</dbReference>
<dbReference type="PANTHER" id="PTHR42901">
    <property type="entry name" value="ALCOHOL DEHYDROGENASE"/>
    <property type="match status" value="1"/>
</dbReference>
<dbReference type="Proteomes" id="UP000390335">
    <property type="component" value="Unassembled WGS sequence"/>
</dbReference>
<evidence type="ECO:0000256" key="3">
    <source>
        <dbReference type="RuleBase" id="RU000363"/>
    </source>
</evidence>
<dbReference type="PRINTS" id="PR00080">
    <property type="entry name" value="SDRFAMILY"/>
</dbReference>
<proteinExistence type="inferred from homology"/>
<keyword evidence="5" id="KW-1185">Reference proteome</keyword>
<evidence type="ECO:0000256" key="1">
    <source>
        <dbReference type="ARBA" id="ARBA00006484"/>
    </source>
</evidence>
<dbReference type="SUPFAM" id="SSF51735">
    <property type="entry name" value="NAD(P)-binding Rossmann-fold domains"/>
    <property type="match status" value="1"/>
</dbReference>
<dbReference type="PROSITE" id="PS00061">
    <property type="entry name" value="ADH_SHORT"/>
    <property type="match status" value="1"/>
</dbReference>
<dbReference type="EMBL" id="BLAJ01000021">
    <property type="protein sequence ID" value="GES53600.1"/>
    <property type="molecule type" value="Genomic_DNA"/>
</dbReference>
<dbReference type="PRINTS" id="PR00081">
    <property type="entry name" value="GDHRDH"/>
</dbReference>
<reference evidence="4 5" key="1">
    <citation type="journal article" date="2020" name="Genome Biol. Evol.">
        <title>Rhizobium dioscoreae sp. nov., a plant growth-promoting bacterium isolated from yam (Dioscorea species).</title>
        <authorList>
            <person name="Ouyabe M."/>
            <person name="Tanaka N."/>
            <person name="Shiwa Y."/>
            <person name="Fujita N."/>
            <person name="Kikuno H."/>
            <person name="Babil P."/>
            <person name="Shiwachi H."/>
        </authorList>
    </citation>
    <scope>NUCLEOTIDE SEQUENCE [LARGE SCALE GENOMIC DNA]</scope>
    <source>
        <strain evidence="4 5">S-93</strain>
    </source>
</reference>
<sequence>MPKKILITGAGSGLGAGAAIGLAKKGHTVIATAESWPQVTALRNTIVEQGLTNITVTKLNLLDRFDIAAAVKLDFDILVNNAGIGEGGPIAEIPLNLVKANFEVNVFALLDLTQKVVRRWVKSKVKGKVVFISSILGVVSPGMLGSYSATKHALQAISEAMQEELKEFGIQVQTINPGPYFTGFNERMVESAYRWLDDEVNFTSRASYKAQTDALIDKNEMRLDPNDMIAKMVELIPESTGPFRTIYPKETADWHAAAGVAMLSRTI</sequence>
<dbReference type="NCBIfam" id="NF006776">
    <property type="entry name" value="PRK09291.1"/>
    <property type="match status" value="1"/>
</dbReference>
<dbReference type="InterPro" id="IPR020904">
    <property type="entry name" value="Sc_DH/Rdtase_CS"/>
</dbReference>
<dbReference type="InterPro" id="IPR002347">
    <property type="entry name" value="SDR_fam"/>
</dbReference>
<name>A0ABQ0ZDE0_9HYPH</name>
<dbReference type="RefSeq" id="WP_152094930.1">
    <property type="nucleotide sequence ID" value="NZ_BLAJ01000021.1"/>
</dbReference>
<comment type="caution">
    <text evidence="4">The sequence shown here is derived from an EMBL/GenBank/DDBJ whole genome shotgun (WGS) entry which is preliminary data.</text>
</comment>
<comment type="similarity">
    <text evidence="1 3">Belongs to the short-chain dehydrogenases/reductases (SDR) family.</text>
</comment>